<dbReference type="InterPro" id="IPR002694">
    <property type="entry name" value="Znf_CHC2"/>
</dbReference>
<name>A0A382EM25_9ZZZZ</name>
<sequence>DGMDVLELLNKEEVGYTPSGQDYLIRCLNPEHDDSNPSLRVDKVTGVMHCFSCGFRGNVFAHFDAPGISPKELKRKRVKEKIEERRVENVGLQIPEASLRFVGSFKNISADTLKKYGAFTYHEKGYAGRLLFPVRDVTGKINAFLGRAMEPTTIPKYMIYPRGARMPYFPPLPDIVEGTIVLVEGIFDALNLIDKGLENAVCCFGTNNVDIYKLSLLKVLGVKGVHILFDGDDAGRRGAKTTSLLCEELDLATNIIPIQNNIDPGDLPKERVGELRKYLYG</sequence>
<feature type="domain" description="Zinc finger CHC2-type" evidence="4">
    <location>
        <begin position="3"/>
        <end position="62"/>
    </location>
</feature>
<dbReference type="SUPFAM" id="SSF57783">
    <property type="entry name" value="Zinc beta-ribbon"/>
    <property type="match status" value="1"/>
</dbReference>
<evidence type="ECO:0000256" key="3">
    <source>
        <dbReference type="ARBA" id="ARBA00022833"/>
    </source>
</evidence>
<dbReference type="Gene3D" id="3.40.1360.10">
    <property type="match status" value="1"/>
</dbReference>
<evidence type="ECO:0000313" key="5">
    <source>
        <dbReference type="EMBL" id="SVB51856.1"/>
    </source>
</evidence>
<dbReference type="PANTHER" id="PTHR30313">
    <property type="entry name" value="DNA PRIMASE"/>
    <property type="match status" value="1"/>
</dbReference>
<dbReference type="GO" id="GO:0008270">
    <property type="term" value="F:zinc ion binding"/>
    <property type="evidence" value="ECO:0007669"/>
    <property type="project" value="UniProtKB-KW"/>
</dbReference>
<keyword evidence="1" id="KW-0479">Metal-binding</keyword>
<evidence type="ECO:0000256" key="2">
    <source>
        <dbReference type="ARBA" id="ARBA00022771"/>
    </source>
</evidence>
<keyword evidence="3" id="KW-0862">Zinc</keyword>
<reference evidence="5" key="1">
    <citation type="submission" date="2018-05" db="EMBL/GenBank/DDBJ databases">
        <authorList>
            <person name="Lanie J.A."/>
            <person name="Ng W.-L."/>
            <person name="Kazmierczak K.M."/>
            <person name="Andrzejewski T.M."/>
            <person name="Davidsen T.M."/>
            <person name="Wayne K.J."/>
            <person name="Tettelin H."/>
            <person name="Glass J.I."/>
            <person name="Rusch D."/>
            <person name="Podicherti R."/>
            <person name="Tsui H.-C.T."/>
            <person name="Winkler M.E."/>
        </authorList>
    </citation>
    <scope>NUCLEOTIDE SEQUENCE</scope>
</reference>
<feature type="non-terminal residue" evidence="5">
    <location>
        <position position="1"/>
    </location>
</feature>
<dbReference type="Pfam" id="PF13155">
    <property type="entry name" value="Toprim_2"/>
    <property type="match status" value="1"/>
</dbReference>
<dbReference type="EMBL" id="UINC01045281">
    <property type="protein sequence ID" value="SVB51856.1"/>
    <property type="molecule type" value="Genomic_DNA"/>
</dbReference>
<dbReference type="GO" id="GO:0005737">
    <property type="term" value="C:cytoplasm"/>
    <property type="evidence" value="ECO:0007669"/>
    <property type="project" value="TreeGrafter"/>
</dbReference>
<dbReference type="Gene3D" id="3.90.580.10">
    <property type="entry name" value="Zinc finger, CHC2-type domain"/>
    <property type="match status" value="1"/>
</dbReference>
<dbReference type="Pfam" id="PF01807">
    <property type="entry name" value="Zn_ribbon_DnaG"/>
    <property type="match status" value="1"/>
</dbReference>
<dbReference type="CDD" id="cd01029">
    <property type="entry name" value="TOPRIM_primases"/>
    <property type="match status" value="1"/>
</dbReference>
<dbReference type="GO" id="GO:0003899">
    <property type="term" value="F:DNA-directed RNA polymerase activity"/>
    <property type="evidence" value="ECO:0007669"/>
    <property type="project" value="InterPro"/>
</dbReference>
<dbReference type="AlphaFoldDB" id="A0A382EM25"/>
<evidence type="ECO:0000256" key="1">
    <source>
        <dbReference type="ARBA" id="ARBA00022723"/>
    </source>
</evidence>
<dbReference type="InterPro" id="IPR034154">
    <property type="entry name" value="TOPRIM_DnaG/twinkle"/>
</dbReference>
<gene>
    <name evidence="5" type="ORF">METZ01_LOCUS204710</name>
</gene>
<dbReference type="GO" id="GO:0003677">
    <property type="term" value="F:DNA binding"/>
    <property type="evidence" value="ECO:0007669"/>
    <property type="project" value="InterPro"/>
</dbReference>
<proteinExistence type="predicted"/>
<evidence type="ECO:0000259" key="4">
    <source>
        <dbReference type="Pfam" id="PF01807"/>
    </source>
</evidence>
<dbReference type="GO" id="GO:0006269">
    <property type="term" value="P:DNA replication, synthesis of primer"/>
    <property type="evidence" value="ECO:0007669"/>
    <property type="project" value="TreeGrafter"/>
</dbReference>
<organism evidence="5">
    <name type="scientific">marine metagenome</name>
    <dbReference type="NCBI Taxonomy" id="408172"/>
    <lineage>
        <taxon>unclassified sequences</taxon>
        <taxon>metagenomes</taxon>
        <taxon>ecological metagenomes</taxon>
    </lineage>
</organism>
<accession>A0A382EM25</accession>
<dbReference type="InterPro" id="IPR050219">
    <property type="entry name" value="DnaG_primase"/>
</dbReference>
<dbReference type="PANTHER" id="PTHR30313:SF2">
    <property type="entry name" value="DNA PRIMASE"/>
    <property type="match status" value="1"/>
</dbReference>
<dbReference type="InterPro" id="IPR036977">
    <property type="entry name" value="DNA_primase_Znf_CHC2"/>
</dbReference>
<keyword evidence="2" id="KW-0863">Zinc-finger</keyword>
<dbReference type="SUPFAM" id="SSF56731">
    <property type="entry name" value="DNA primase core"/>
    <property type="match status" value="1"/>
</dbReference>
<protein>
    <recommendedName>
        <fullName evidence="4">Zinc finger CHC2-type domain-containing protein</fullName>
    </recommendedName>
</protein>